<proteinExistence type="predicted"/>
<sequence length="164" mass="17922">MMPLVPGRVGNWSFQQDHLGDQDPANMSGLDGDVEETWNADTAPVERRAPNEKPHDHQKHGGAPAEEDHPHAHDRHTHGVHHGTRHVPEQEKKHGGGKSNWGAVDKSALHSTPEVVEDALGPIPSTTAEKVLEPESTQEEERAMEEAGVERPPPAQHSLGEFIS</sequence>
<keyword evidence="4" id="KW-1185">Reference proteome</keyword>
<evidence type="ECO:0000256" key="1">
    <source>
        <dbReference type="SAM" id="MobiDB-lite"/>
    </source>
</evidence>
<reference evidence="3 4" key="1">
    <citation type="submission" date="2024-06" db="EMBL/GenBank/DDBJ databases">
        <authorList>
            <person name="Kraege A."/>
            <person name="Thomma B."/>
        </authorList>
    </citation>
    <scope>NUCLEOTIDE SEQUENCE [LARGE SCALE GENOMIC DNA]</scope>
</reference>
<evidence type="ECO:0000313" key="3">
    <source>
        <dbReference type="EMBL" id="CAL5227821.1"/>
    </source>
</evidence>
<name>A0ABP1G6J1_9CHLO</name>
<feature type="compositionally biased region" description="Basic residues" evidence="1">
    <location>
        <begin position="72"/>
        <end position="85"/>
    </location>
</feature>
<organism evidence="3 4">
    <name type="scientific">Coccomyxa viridis</name>
    <dbReference type="NCBI Taxonomy" id="1274662"/>
    <lineage>
        <taxon>Eukaryota</taxon>
        <taxon>Viridiplantae</taxon>
        <taxon>Chlorophyta</taxon>
        <taxon>core chlorophytes</taxon>
        <taxon>Trebouxiophyceae</taxon>
        <taxon>Trebouxiophyceae incertae sedis</taxon>
        <taxon>Coccomyxaceae</taxon>
        <taxon>Coccomyxa</taxon>
    </lineage>
</organism>
<dbReference type="InterPro" id="IPR006861">
    <property type="entry name" value="HABP4_PAIRBP1-bd"/>
</dbReference>
<accession>A0ABP1G6J1</accession>
<dbReference type="EMBL" id="CAXHTA020000017">
    <property type="protein sequence ID" value="CAL5227821.1"/>
    <property type="molecule type" value="Genomic_DNA"/>
</dbReference>
<evidence type="ECO:0000259" key="2">
    <source>
        <dbReference type="Pfam" id="PF04774"/>
    </source>
</evidence>
<comment type="caution">
    <text evidence="3">The sequence shown here is derived from an EMBL/GenBank/DDBJ whole genome shotgun (WGS) entry which is preliminary data.</text>
</comment>
<feature type="compositionally biased region" description="Basic and acidic residues" evidence="1">
    <location>
        <begin position="139"/>
        <end position="149"/>
    </location>
</feature>
<dbReference type="Pfam" id="PF04774">
    <property type="entry name" value="HABP4_PAI-RBP1"/>
    <property type="match status" value="1"/>
</dbReference>
<protein>
    <submittedName>
        <fullName evidence="3">G10848 protein</fullName>
    </submittedName>
</protein>
<evidence type="ECO:0000313" key="4">
    <source>
        <dbReference type="Proteomes" id="UP001497392"/>
    </source>
</evidence>
<feature type="domain" description="Hyaluronan/mRNA-binding protein" evidence="2">
    <location>
        <begin position="82"/>
        <end position="147"/>
    </location>
</feature>
<gene>
    <name evidence="3" type="primary">g10848</name>
    <name evidence="3" type="ORF">VP750_LOCUS9727</name>
</gene>
<feature type="compositionally biased region" description="Basic and acidic residues" evidence="1">
    <location>
        <begin position="44"/>
        <end position="55"/>
    </location>
</feature>
<dbReference type="Proteomes" id="UP001497392">
    <property type="component" value="Unassembled WGS sequence"/>
</dbReference>
<feature type="region of interest" description="Disordered" evidence="1">
    <location>
        <begin position="1"/>
        <end position="164"/>
    </location>
</feature>